<keyword evidence="3" id="KW-1185">Reference proteome</keyword>
<feature type="region of interest" description="Disordered" evidence="1">
    <location>
        <begin position="101"/>
        <end position="133"/>
    </location>
</feature>
<evidence type="ECO:0000313" key="3">
    <source>
        <dbReference type="Proteomes" id="UP000053558"/>
    </source>
</evidence>
<dbReference type="KEGG" id="cput:CONPUDRAFT_162238"/>
<dbReference type="OMA" id="HYRDNTA"/>
<gene>
    <name evidence="2" type="ORF">CONPUDRAFT_162238</name>
</gene>
<dbReference type="EMBL" id="JH711574">
    <property type="protein sequence ID" value="EIW84918.1"/>
    <property type="molecule type" value="Genomic_DNA"/>
</dbReference>
<dbReference type="OrthoDB" id="2984747at2759"/>
<comment type="caution">
    <text evidence="2">The sequence shown here is derived from an EMBL/GenBank/DDBJ whole genome shotgun (WGS) entry which is preliminary data.</text>
</comment>
<reference evidence="3" key="1">
    <citation type="journal article" date="2012" name="Science">
        <title>The Paleozoic origin of enzymatic lignin decomposition reconstructed from 31 fungal genomes.</title>
        <authorList>
            <person name="Floudas D."/>
            <person name="Binder M."/>
            <person name="Riley R."/>
            <person name="Barry K."/>
            <person name="Blanchette R.A."/>
            <person name="Henrissat B."/>
            <person name="Martinez A.T."/>
            <person name="Otillar R."/>
            <person name="Spatafora J.W."/>
            <person name="Yadav J.S."/>
            <person name="Aerts A."/>
            <person name="Benoit I."/>
            <person name="Boyd A."/>
            <person name="Carlson A."/>
            <person name="Copeland A."/>
            <person name="Coutinho P.M."/>
            <person name="de Vries R.P."/>
            <person name="Ferreira P."/>
            <person name="Findley K."/>
            <person name="Foster B."/>
            <person name="Gaskell J."/>
            <person name="Glotzer D."/>
            <person name="Gorecki P."/>
            <person name="Heitman J."/>
            <person name="Hesse C."/>
            <person name="Hori C."/>
            <person name="Igarashi K."/>
            <person name="Jurgens J.A."/>
            <person name="Kallen N."/>
            <person name="Kersten P."/>
            <person name="Kohler A."/>
            <person name="Kuees U."/>
            <person name="Kumar T.K.A."/>
            <person name="Kuo A."/>
            <person name="LaButti K."/>
            <person name="Larrondo L.F."/>
            <person name="Lindquist E."/>
            <person name="Ling A."/>
            <person name="Lombard V."/>
            <person name="Lucas S."/>
            <person name="Lundell T."/>
            <person name="Martin R."/>
            <person name="McLaughlin D.J."/>
            <person name="Morgenstern I."/>
            <person name="Morin E."/>
            <person name="Murat C."/>
            <person name="Nagy L.G."/>
            <person name="Nolan M."/>
            <person name="Ohm R.A."/>
            <person name="Patyshakuliyeva A."/>
            <person name="Rokas A."/>
            <person name="Ruiz-Duenas F.J."/>
            <person name="Sabat G."/>
            <person name="Salamov A."/>
            <person name="Samejima M."/>
            <person name="Schmutz J."/>
            <person name="Slot J.C."/>
            <person name="St John F."/>
            <person name="Stenlid J."/>
            <person name="Sun H."/>
            <person name="Sun S."/>
            <person name="Syed K."/>
            <person name="Tsang A."/>
            <person name="Wiebenga A."/>
            <person name="Young D."/>
            <person name="Pisabarro A."/>
            <person name="Eastwood D.C."/>
            <person name="Martin F."/>
            <person name="Cullen D."/>
            <person name="Grigoriev I.V."/>
            <person name="Hibbett D.S."/>
        </authorList>
    </citation>
    <scope>NUCLEOTIDE SEQUENCE [LARGE SCALE GENOMIC DNA]</scope>
    <source>
        <strain evidence="3">RWD-64-598 SS2</strain>
    </source>
</reference>
<evidence type="ECO:0000313" key="2">
    <source>
        <dbReference type="EMBL" id="EIW84918.1"/>
    </source>
</evidence>
<sequence length="387" mass="41869">MFEEICLTCSKQLADDGRAYCSDECELLDSHTSPSMSSASSALSSPFIEHTKGGEVPPLVPSALGSALQRYNKRDRYSVSSSSTSSASWSVFTDDQEDDHIAINDGLSDDDGSDAHAEHVRSHTGLHSSAPGLIYARRPSATNNRSVIPLLHRLPSSSSAEIDLEYDDTTSQQDNPLDGTPEKVSDRSTLTSKSKKSRNRTSLPACFTRLQISSPQRSPPAVASTDSTTPAKMSPPTPRLATLLSIASRSQITPRGRRPEPGCSRSSHRSRSPSRSRSRHATLVPEGRGRPADLRESIEHMFSSAAVSRGRPARRNSSPLPKMVLHVGDRSGAISESGNHTRLTRGRMRIHELDGPGSTLDAPAYGNGRSGLRERERLRLTGIAVLQ</sequence>
<name>A0A5M3N0M2_CONPW</name>
<feature type="compositionally biased region" description="Basic residues" evidence="1">
    <location>
        <begin position="266"/>
        <end position="280"/>
    </location>
</feature>
<proteinExistence type="predicted"/>
<dbReference type="RefSeq" id="XP_007764580.1">
    <property type="nucleotide sequence ID" value="XM_007766390.1"/>
</dbReference>
<evidence type="ECO:0000256" key="1">
    <source>
        <dbReference type="SAM" id="MobiDB-lite"/>
    </source>
</evidence>
<organism evidence="2 3">
    <name type="scientific">Coniophora puteana (strain RWD-64-598)</name>
    <name type="common">Brown rot fungus</name>
    <dbReference type="NCBI Taxonomy" id="741705"/>
    <lineage>
        <taxon>Eukaryota</taxon>
        <taxon>Fungi</taxon>
        <taxon>Dikarya</taxon>
        <taxon>Basidiomycota</taxon>
        <taxon>Agaricomycotina</taxon>
        <taxon>Agaricomycetes</taxon>
        <taxon>Agaricomycetidae</taxon>
        <taxon>Boletales</taxon>
        <taxon>Coniophorineae</taxon>
        <taxon>Coniophoraceae</taxon>
        <taxon>Coniophora</taxon>
    </lineage>
</organism>
<protein>
    <submittedName>
        <fullName evidence="2">Uncharacterized protein</fullName>
    </submittedName>
</protein>
<accession>A0A5M3N0M2</accession>
<dbReference type="GeneID" id="19204705"/>
<feature type="region of interest" description="Disordered" evidence="1">
    <location>
        <begin position="167"/>
        <end position="293"/>
    </location>
</feature>
<dbReference type="Proteomes" id="UP000053558">
    <property type="component" value="Unassembled WGS sequence"/>
</dbReference>
<dbReference type="AlphaFoldDB" id="A0A5M3N0M2"/>